<evidence type="ECO:0000313" key="7">
    <source>
        <dbReference type="EMBL" id="QEX17394.1"/>
    </source>
</evidence>
<dbReference type="InterPro" id="IPR050226">
    <property type="entry name" value="NagZ_Beta-hexosaminidase"/>
</dbReference>
<keyword evidence="4 7" id="KW-0378">Hydrolase</keyword>
<dbReference type="EMBL" id="CP042906">
    <property type="protein sequence ID" value="QEX17394.1"/>
    <property type="molecule type" value="Genomic_DNA"/>
</dbReference>
<dbReference type="InterPro" id="IPR017853">
    <property type="entry name" value="GH"/>
</dbReference>
<dbReference type="PANTHER" id="PTHR30480:SF13">
    <property type="entry name" value="BETA-HEXOSAMINIDASE"/>
    <property type="match status" value="1"/>
</dbReference>
<evidence type="ECO:0000256" key="3">
    <source>
        <dbReference type="ARBA" id="ARBA00012663"/>
    </source>
</evidence>
<feature type="domain" description="Glycoside hydrolase family 3 N-terminal" evidence="6">
    <location>
        <begin position="30"/>
        <end position="299"/>
    </location>
</feature>
<evidence type="ECO:0000313" key="8">
    <source>
        <dbReference type="Proteomes" id="UP000326202"/>
    </source>
</evidence>
<dbReference type="Proteomes" id="UP000326202">
    <property type="component" value="Chromosome"/>
</dbReference>
<sequence length="337" mass="35988">MTLSPTIFGCAGPQLGAAERVFFARTNPLGFILFARNCETPDQIRALVADLRGSVGRVDAPVLIDQEGGRVARLKPPQWRAAPPADRFGTIADRNRSAGLEAARINSHLIGRDLAALGIDVDCAPVLDLRLPGAHDIIGDRAFGMAPQRVAELGRAACEGLLAAGVLPVIKHIPGHGRAMSDSHFELPVVKTPRAELEATDFEAFRLLNDMPWAMTAHLVYTAIDPDRPATLSPKVIAEIIRGHIGFDGLLLCDDLSMKALKGDLGDLARQALAAGCDVALHCNGQMDEMIRIAAAAGSMSAEAERRFQRGRAMQRAGIVTAAVDEARFDALMRGLA</sequence>
<evidence type="ECO:0000256" key="4">
    <source>
        <dbReference type="ARBA" id="ARBA00022801"/>
    </source>
</evidence>
<evidence type="ECO:0000256" key="5">
    <source>
        <dbReference type="ARBA" id="ARBA00023295"/>
    </source>
</evidence>
<dbReference type="GO" id="GO:0004563">
    <property type="term" value="F:beta-N-acetylhexosaminidase activity"/>
    <property type="evidence" value="ECO:0007669"/>
    <property type="project" value="UniProtKB-EC"/>
</dbReference>
<gene>
    <name evidence="7" type="ORF">FRZ44_26940</name>
</gene>
<accession>A0A5J6MIV7</accession>
<evidence type="ECO:0000259" key="6">
    <source>
        <dbReference type="Pfam" id="PF00933"/>
    </source>
</evidence>
<name>A0A5J6MIV7_9PROT</name>
<dbReference type="InterPro" id="IPR036962">
    <property type="entry name" value="Glyco_hydro_3_N_sf"/>
</dbReference>
<dbReference type="Pfam" id="PF00933">
    <property type="entry name" value="Glyco_hydro_3"/>
    <property type="match status" value="1"/>
</dbReference>
<dbReference type="PANTHER" id="PTHR30480">
    <property type="entry name" value="BETA-HEXOSAMINIDASE-RELATED"/>
    <property type="match status" value="1"/>
</dbReference>
<evidence type="ECO:0000256" key="1">
    <source>
        <dbReference type="ARBA" id="ARBA00001231"/>
    </source>
</evidence>
<comment type="similarity">
    <text evidence="2">Belongs to the glycosyl hydrolase 3 family.</text>
</comment>
<evidence type="ECO:0000256" key="2">
    <source>
        <dbReference type="ARBA" id="ARBA00005336"/>
    </source>
</evidence>
<dbReference type="KEGG" id="htq:FRZ44_26940"/>
<dbReference type="OrthoDB" id="9786661at2"/>
<dbReference type="EC" id="3.2.1.52" evidence="3"/>
<keyword evidence="8" id="KW-1185">Reference proteome</keyword>
<dbReference type="AlphaFoldDB" id="A0A5J6MIV7"/>
<protein>
    <recommendedName>
        <fullName evidence="3">beta-N-acetylhexosaminidase</fullName>
        <ecNumber evidence="3">3.2.1.52</ecNumber>
    </recommendedName>
</protein>
<dbReference type="NCBIfam" id="NF003740">
    <property type="entry name" value="PRK05337.1"/>
    <property type="match status" value="1"/>
</dbReference>
<dbReference type="SUPFAM" id="SSF51445">
    <property type="entry name" value="(Trans)glycosidases"/>
    <property type="match status" value="1"/>
</dbReference>
<dbReference type="GO" id="GO:0009254">
    <property type="term" value="P:peptidoglycan turnover"/>
    <property type="evidence" value="ECO:0007669"/>
    <property type="project" value="TreeGrafter"/>
</dbReference>
<dbReference type="GO" id="GO:0005975">
    <property type="term" value="P:carbohydrate metabolic process"/>
    <property type="evidence" value="ECO:0007669"/>
    <property type="project" value="InterPro"/>
</dbReference>
<comment type="catalytic activity">
    <reaction evidence="1">
        <text>Hydrolysis of terminal non-reducing N-acetyl-D-hexosamine residues in N-acetyl-beta-D-hexosaminides.</text>
        <dbReference type="EC" id="3.2.1.52"/>
    </reaction>
</comment>
<reference evidence="7 8" key="1">
    <citation type="submission" date="2019-08" db="EMBL/GenBank/DDBJ databases">
        <title>Hyperibacter terrae gen. nov., sp. nov. and Hyperibacter viscosus sp. nov., two new members in the family Rhodospirillaceae isolated from the rhizosphere of Hypericum perforatum.</title>
        <authorList>
            <person name="Noviana Z."/>
        </authorList>
    </citation>
    <scope>NUCLEOTIDE SEQUENCE [LARGE SCALE GENOMIC DNA]</scope>
    <source>
        <strain evidence="7 8">R5913</strain>
    </source>
</reference>
<dbReference type="InterPro" id="IPR001764">
    <property type="entry name" value="Glyco_hydro_3_N"/>
</dbReference>
<dbReference type="RefSeq" id="WP_151177662.1">
    <property type="nucleotide sequence ID" value="NZ_CP042906.1"/>
</dbReference>
<organism evidence="7 8">
    <name type="scientific">Hypericibacter terrae</name>
    <dbReference type="NCBI Taxonomy" id="2602015"/>
    <lineage>
        <taxon>Bacteria</taxon>
        <taxon>Pseudomonadati</taxon>
        <taxon>Pseudomonadota</taxon>
        <taxon>Alphaproteobacteria</taxon>
        <taxon>Rhodospirillales</taxon>
        <taxon>Dongiaceae</taxon>
        <taxon>Hypericibacter</taxon>
    </lineage>
</organism>
<keyword evidence="5" id="KW-0326">Glycosidase</keyword>
<dbReference type="Gene3D" id="3.20.20.300">
    <property type="entry name" value="Glycoside hydrolase, family 3, N-terminal domain"/>
    <property type="match status" value="1"/>
</dbReference>
<proteinExistence type="inferred from homology"/>